<dbReference type="InterPro" id="IPR057727">
    <property type="entry name" value="WCX_dom"/>
</dbReference>
<evidence type="ECO:0000256" key="1">
    <source>
        <dbReference type="ARBA" id="ARBA00023015"/>
    </source>
</evidence>
<feature type="signal peptide" evidence="3">
    <location>
        <begin position="1"/>
        <end position="21"/>
    </location>
</feature>
<dbReference type="Pfam" id="PF25583">
    <property type="entry name" value="WCX"/>
    <property type="match status" value="1"/>
</dbReference>
<dbReference type="InterPro" id="IPR001034">
    <property type="entry name" value="DeoR_HTH"/>
</dbReference>
<gene>
    <name evidence="5" type="ORF">ACFYXI_24455</name>
</gene>
<dbReference type="Proteomes" id="UP001602013">
    <property type="component" value="Unassembled WGS sequence"/>
</dbReference>
<dbReference type="Gene3D" id="1.10.10.10">
    <property type="entry name" value="Winged helix-like DNA-binding domain superfamily/Winged helix DNA-binding domain"/>
    <property type="match status" value="1"/>
</dbReference>
<feature type="chain" id="PRO_5046794829" evidence="3">
    <location>
        <begin position="22"/>
        <end position="319"/>
    </location>
</feature>
<dbReference type="InterPro" id="IPR013196">
    <property type="entry name" value="HTH_11"/>
</dbReference>
<keyword evidence="1" id="KW-0805">Transcription regulation</keyword>
<dbReference type="PROSITE" id="PS52050">
    <property type="entry name" value="WYL"/>
    <property type="match status" value="1"/>
</dbReference>
<dbReference type="PANTHER" id="PTHR34580">
    <property type="match status" value="1"/>
</dbReference>
<dbReference type="InterPro" id="IPR036390">
    <property type="entry name" value="WH_DNA-bd_sf"/>
</dbReference>
<dbReference type="PROSITE" id="PS51000">
    <property type="entry name" value="HTH_DEOR_2"/>
    <property type="match status" value="1"/>
</dbReference>
<evidence type="ECO:0000256" key="3">
    <source>
        <dbReference type="SAM" id="SignalP"/>
    </source>
</evidence>
<dbReference type="EMBL" id="JBIASD010000016">
    <property type="protein sequence ID" value="MFF3668742.1"/>
    <property type="molecule type" value="Genomic_DNA"/>
</dbReference>
<accession>A0ABW6SV66</accession>
<name>A0ABW6SV66_9ACTN</name>
<dbReference type="InterPro" id="IPR026881">
    <property type="entry name" value="WYL_dom"/>
</dbReference>
<sequence>MRAARVLSLLLLLQTRRAMTAAELAAELEVSERTVQRDVAALTEAGVPVYAERGRGGGYRLVDGYRTRLTGLERSEAEVLLLAGLPGPLHEMGLAGRALAARLKVAAALGDAPGTVVQRFHLDAPAWFKTARPPALLGAVARAVWEDRVLRARHARGGAVREHTVEPYGLVLKAGHWYLVARADDGRFRTYRVDRFEAAEAGEERFARDADFDLAAFWEEKSAEFARSLLREHVTVRLSRLGVALLPRVLEPVAAAQALAAAGEPDDRGLVTVRLPVESQEVAYDQILRLGPDAEVLDPPELRERIAQAARRTVDLYRP</sequence>
<protein>
    <submittedName>
        <fullName evidence="5">Helix-turn-helix transcriptional regulator</fullName>
    </submittedName>
</protein>
<evidence type="ECO:0000256" key="2">
    <source>
        <dbReference type="ARBA" id="ARBA00023163"/>
    </source>
</evidence>
<dbReference type="InterPro" id="IPR028349">
    <property type="entry name" value="PafC-like"/>
</dbReference>
<dbReference type="PANTHER" id="PTHR34580:SF1">
    <property type="entry name" value="PROTEIN PAFC"/>
    <property type="match status" value="1"/>
</dbReference>
<dbReference type="InterPro" id="IPR051534">
    <property type="entry name" value="CBASS_pafABC_assoc_protein"/>
</dbReference>
<evidence type="ECO:0000313" key="5">
    <source>
        <dbReference type="EMBL" id="MFF3668742.1"/>
    </source>
</evidence>
<dbReference type="InterPro" id="IPR036388">
    <property type="entry name" value="WH-like_DNA-bd_sf"/>
</dbReference>
<evidence type="ECO:0000259" key="4">
    <source>
        <dbReference type="PROSITE" id="PS51000"/>
    </source>
</evidence>
<keyword evidence="6" id="KW-1185">Reference proteome</keyword>
<dbReference type="Pfam" id="PF13280">
    <property type="entry name" value="WYL"/>
    <property type="match status" value="1"/>
</dbReference>
<reference evidence="5 6" key="1">
    <citation type="submission" date="2024-10" db="EMBL/GenBank/DDBJ databases">
        <title>The Natural Products Discovery Center: Release of the First 8490 Sequenced Strains for Exploring Actinobacteria Biosynthetic Diversity.</title>
        <authorList>
            <person name="Kalkreuter E."/>
            <person name="Kautsar S.A."/>
            <person name="Yang D."/>
            <person name="Bader C.D."/>
            <person name="Teijaro C.N."/>
            <person name="Fluegel L."/>
            <person name="Davis C.M."/>
            <person name="Simpson J.R."/>
            <person name="Lauterbach L."/>
            <person name="Steele A.D."/>
            <person name="Gui C."/>
            <person name="Meng S."/>
            <person name="Li G."/>
            <person name="Viehrig K."/>
            <person name="Ye F."/>
            <person name="Su P."/>
            <person name="Kiefer A.F."/>
            <person name="Nichols A."/>
            <person name="Cepeda A.J."/>
            <person name="Yan W."/>
            <person name="Fan B."/>
            <person name="Jiang Y."/>
            <person name="Adhikari A."/>
            <person name="Zheng C.-J."/>
            <person name="Schuster L."/>
            <person name="Cowan T.M."/>
            <person name="Smanski M.J."/>
            <person name="Chevrette M.G."/>
            <person name="De Carvalho L.P.S."/>
            <person name="Shen B."/>
        </authorList>
    </citation>
    <scope>NUCLEOTIDE SEQUENCE [LARGE SCALE GENOMIC DNA]</scope>
    <source>
        <strain evidence="5 6">NPDC002173</strain>
    </source>
</reference>
<dbReference type="PIRSF" id="PIRSF016838">
    <property type="entry name" value="PafC"/>
    <property type="match status" value="1"/>
</dbReference>
<keyword evidence="2" id="KW-0804">Transcription</keyword>
<dbReference type="Pfam" id="PF08279">
    <property type="entry name" value="HTH_11"/>
    <property type="match status" value="1"/>
</dbReference>
<keyword evidence="3" id="KW-0732">Signal</keyword>
<dbReference type="RefSeq" id="WP_387414421.1">
    <property type="nucleotide sequence ID" value="NZ_CP191998.1"/>
</dbReference>
<proteinExistence type="predicted"/>
<dbReference type="SUPFAM" id="SSF46785">
    <property type="entry name" value="Winged helix' DNA-binding domain"/>
    <property type="match status" value="1"/>
</dbReference>
<comment type="caution">
    <text evidence="5">The sequence shown here is derived from an EMBL/GenBank/DDBJ whole genome shotgun (WGS) entry which is preliminary data.</text>
</comment>
<evidence type="ECO:0000313" key="6">
    <source>
        <dbReference type="Proteomes" id="UP001602013"/>
    </source>
</evidence>
<organism evidence="5 6">
    <name type="scientific">Microtetraspora malaysiensis</name>
    <dbReference type="NCBI Taxonomy" id="161358"/>
    <lineage>
        <taxon>Bacteria</taxon>
        <taxon>Bacillati</taxon>
        <taxon>Actinomycetota</taxon>
        <taxon>Actinomycetes</taxon>
        <taxon>Streptosporangiales</taxon>
        <taxon>Streptosporangiaceae</taxon>
        <taxon>Microtetraspora</taxon>
    </lineage>
</organism>
<feature type="domain" description="HTH deoR-type" evidence="4">
    <location>
        <begin position="2"/>
        <end position="60"/>
    </location>
</feature>